<organism evidence="2 3">
    <name type="scientific">Paractinoplanes pyxinae</name>
    <dbReference type="NCBI Taxonomy" id="2997416"/>
    <lineage>
        <taxon>Bacteria</taxon>
        <taxon>Bacillati</taxon>
        <taxon>Actinomycetota</taxon>
        <taxon>Actinomycetes</taxon>
        <taxon>Micromonosporales</taxon>
        <taxon>Micromonosporaceae</taxon>
        <taxon>Paractinoplanes</taxon>
    </lineage>
</organism>
<gene>
    <name evidence="2" type="ORF">OWR29_01010</name>
</gene>
<keyword evidence="3" id="KW-1185">Reference proteome</keyword>
<feature type="transmembrane region" description="Helical" evidence="1">
    <location>
        <begin position="107"/>
        <end position="127"/>
    </location>
</feature>
<evidence type="ECO:0000313" key="3">
    <source>
        <dbReference type="Proteomes" id="UP001151002"/>
    </source>
</evidence>
<name>A0ABT4AQM8_9ACTN</name>
<dbReference type="RefSeq" id="WP_267560312.1">
    <property type="nucleotide sequence ID" value="NZ_JAPNTZ010000001.1"/>
</dbReference>
<keyword evidence="1" id="KW-0812">Transmembrane</keyword>
<dbReference type="EMBL" id="JAPNTZ010000001">
    <property type="protein sequence ID" value="MCY1136559.1"/>
    <property type="molecule type" value="Genomic_DNA"/>
</dbReference>
<feature type="transmembrane region" description="Helical" evidence="1">
    <location>
        <begin position="133"/>
        <end position="151"/>
    </location>
</feature>
<accession>A0ABT4AQM8</accession>
<keyword evidence="1" id="KW-0472">Membrane</keyword>
<evidence type="ECO:0000256" key="1">
    <source>
        <dbReference type="SAM" id="Phobius"/>
    </source>
</evidence>
<dbReference type="Proteomes" id="UP001151002">
    <property type="component" value="Unassembled WGS sequence"/>
</dbReference>
<keyword evidence="1" id="KW-1133">Transmembrane helix</keyword>
<comment type="caution">
    <text evidence="2">The sequence shown here is derived from an EMBL/GenBank/DDBJ whole genome shotgun (WGS) entry which is preliminary data.</text>
</comment>
<sequence>MKTALRRPALIVLLIAPFLGETLSTATPPLDLILPWRFPLVVALYGRTGLTIAGLALVAVLPVTYADFVRVPAGQFAAAAGLCALLVMAALLTSRSAARPQKSRPRLAGLLAFAATATHFILVYTVAATGLAWPLGTAAALAPIAVAALLIRRLGAGGGLWVVTGILGFFLILDAVVGLGGRYDLTVGALAAAFGLWRLHKLSDGNETYRRACYE</sequence>
<feature type="transmembrane region" description="Helical" evidence="1">
    <location>
        <begin position="158"/>
        <end position="177"/>
    </location>
</feature>
<reference evidence="2" key="1">
    <citation type="submission" date="2022-11" db="EMBL/GenBank/DDBJ databases">
        <authorList>
            <person name="Somphong A."/>
            <person name="Phongsopitanun W."/>
        </authorList>
    </citation>
    <scope>NUCLEOTIDE SEQUENCE</scope>
    <source>
        <strain evidence="2">Pm04-4</strain>
    </source>
</reference>
<feature type="transmembrane region" description="Helical" evidence="1">
    <location>
        <begin position="76"/>
        <end position="95"/>
    </location>
</feature>
<proteinExistence type="predicted"/>
<protein>
    <submittedName>
        <fullName evidence="2">Uncharacterized protein</fullName>
    </submittedName>
</protein>
<evidence type="ECO:0000313" key="2">
    <source>
        <dbReference type="EMBL" id="MCY1136559.1"/>
    </source>
</evidence>